<feature type="domain" description="4Fe-4S ferredoxin-type" evidence="13">
    <location>
        <begin position="661"/>
        <end position="693"/>
    </location>
</feature>
<dbReference type="SUPFAM" id="SSF55103">
    <property type="entry name" value="FAD-linked oxidases, C-terminal domain"/>
    <property type="match status" value="1"/>
</dbReference>
<dbReference type="EMBL" id="QQOH01000003">
    <property type="protein sequence ID" value="RDE19597.1"/>
    <property type="molecule type" value="Genomic_DNA"/>
</dbReference>
<dbReference type="PANTHER" id="PTHR11748">
    <property type="entry name" value="D-LACTATE DEHYDROGENASE"/>
    <property type="match status" value="1"/>
</dbReference>
<evidence type="ECO:0000256" key="3">
    <source>
        <dbReference type="ARBA" id="ARBA00022630"/>
    </source>
</evidence>
<organism evidence="15 16">
    <name type="scientific">Motiliproteus coralliicola</name>
    <dbReference type="NCBI Taxonomy" id="2283196"/>
    <lineage>
        <taxon>Bacteria</taxon>
        <taxon>Pseudomonadati</taxon>
        <taxon>Pseudomonadota</taxon>
        <taxon>Gammaproteobacteria</taxon>
        <taxon>Oceanospirillales</taxon>
        <taxon>Oceanospirillaceae</taxon>
        <taxon>Motiliproteus</taxon>
    </lineage>
</organism>
<dbReference type="RefSeq" id="WP_114695941.1">
    <property type="nucleotide sequence ID" value="NZ_QQOH01000003.1"/>
</dbReference>
<dbReference type="PANTHER" id="PTHR11748:SF119">
    <property type="entry name" value="D-2-HYDROXYGLUTARATE DEHYDROGENASE"/>
    <property type="match status" value="1"/>
</dbReference>
<evidence type="ECO:0000256" key="4">
    <source>
        <dbReference type="ARBA" id="ARBA00022723"/>
    </source>
</evidence>
<keyword evidence="16" id="KW-1185">Reference proteome</keyword>
<name>A0A369WD79_9GAMM</name>
<dbReference type="Gene3D" id="3.30.465.10">
    <property type="match status" value="1"/>
</dbReference>
<dbReference type="GO" id="GO:0051990">
    <property type="term" value="F:(R)-2-hydroxyglutarate dehydrogenase activity"/>
    <property type="evidence" value="ECO:0007669"/>
    <property type="project" value="UniProtKB-EC"/>
</dbReference>
<dbReference type="GO" id="GO:0004458">
    <property type="term" value="F:D-lactate dehydrogenase (cytochrome) activity"/>
    <property type="evidence" value="ECO:0007669"/>
    <property type="project" value="TreeGrafter"/>
</dbReference>
<dbReference type="AlphaFoldDB" id="A0A369WD79"/>
<dbReference type="InterPro" id="IPR006094">
    <property type="entry name" value="Oxid_FAD_bind_N"/>
</dbReference>
<dbReference type="InterPro" id="IPR016164">
    <property type="entry name" value="FAD-linked_Oxase-like_C"/>
</dbReference>
<evidence type="ECO:0000256" key="12">
    <source>
        <dbReference type="ARBA" id="ARBA00067680"/>
    </source>
</evidence>
<evidence type="ECO:0000313" key="15">
    <source>
        <dbReference type="EMBL" id="RDE19597.1"/>
    </source>
</evidence>
<dbReference type="InterPro" id="IPR016166">
    <property type="entry name" value="FAD-bd_PCMH"/>
</dbReference>
<keyword evidence="8" id="KW-0411">Iron-sulfur</keyword>
<dbReference type="InterPro" id="IPR004113">
    <property type="entry name" value="FAD-bd_oxidored_4_C"/>
</dbReference>
<dbReference type="OrthoDB" id="9811557at2"/>
<gene>
    <name evidence="15" type="ORF">DV711_11990</name>
</gene>
<evidence type="ECO:0000313" key="16">
    <source>
        <dbReference type="Proteomes" id="UP000253769"/>
    </source>
</evidence>
<dbReference type="InterPro" id="IPR016169">
    <property type="entry name" value="FAD-bd_PCMH_sub2"/>
</dbReference>
<evidence type="ECO:0000256" key="5">
    <source>
        <dbReference type="ARBA" id="ARBA00022827"/>
    </source>
</evidence>
<dbReference type="Gene3D" id="1.10.45.10">
    <property type="entry name" value="Vanillyl-alcohol Oxidase, Chain A, domain 4"/>
    <property type="match status" value="1"/>
</dbReference>
<protein>
    <recommendedName>
        <fullName evidence="12">D-2-hydroxyglutarate dehydrogenase</fullName>
        <ecNumber evidence="9">1.1.99.39</ecNumber>
    </recommendedName>
</protein>
<keyword evidence="4" id="KW-0479">Metal-binding</keyword>
<dbReference type="InterPro" id="IPR036318">
    <property type="entry name" value="FAD-bd_PCMH-like_sf"/>
</dbReference>
<dbReference type="InterPro" id="IPR016171">
    <property type="entry name" value="Vanillyl_alc_oxidase_C-sub2"/>
</dbReference>
<keyword evidence="2" id="KW-0004">4Fe-4S</keyword>
<dbReference type="PROSITE" id="PS00198">
    <property type="entry name" value="4FE4S_FER_1"/>
    <property type="match status" value="1"/>
</dbReference>
<evidence type="ECO:0000256" key="10">
    <source>
        <dbReference type="ARBA" id="ARBA00051291"/>
    </source>
</evidence>
<feature type="domain" description="FAD-binding PCMH-type" evidence="14">
    <location>
        <begin position="48"/>
        <end position="280"/>
    </location>
</feature>
<dbReference type="Gene3D" id="3.30.70.2740">
    <property type="match status" value="1"/>
</dbReference>
<evidence type="ECO:0000256" key="2">
    <source>
        <dbReference type="ARBA" id="ARBA00022485"/>
    </source>
</evidence>
<dbReference type="InterPro" id="IPR017896">
    <property type="entry name" value="4Fe4S_Fe-S-bd"/>
</dbReference>
<dbReference type="SUPFAM" id="SSF46548">
    <property type="entry name" value="alpha-helical ferredoxin"/>
    <property type="match status" value="1"/>
</dbReference>
<evidence type="ECO:0000256" key="7">
    <source>
        <dbReference type="ARBA" id="ARBA00023004"/>
    </source>
</evidence>
<dbReference type="SUPFAM" id="SSF56176">
    <property type="entry name" value="FAD-binding/transporter-associated domain-like"/>
    <property type="match status" value="1"/>
</dbReference>
<dbReference type="Pfam" id="PF01565">
    <property type="entry name" value="FAD_binding_4"/>
    <property type="match status" value="1"/>
</dbReference>
<proteinExistence type="inferred from homology"/>
<comment type="similarity">
    <text evidence="11">In the N-terminal section; belongs to the FAD-binding oxidoreductase/transferase type 4 family.</text>
</comment>
<accession>A0A369WD79</accession>
<dbReference type="InterPro" id="IPR017900">
    <property type="entry name" value="4Fe4S_Fe_S_CS"/>
</dbReference>
<evidence type="ECO:0000256" key="8">
    <source>
        <dbReference type="ARBA" id="ARBA00023014"/>
    </source>
</evidence>
<comment type="caution">
    <text evidence="15">The sequence shown here is derived from an EMBL/GenBank/DDBJ whole genome shotgun (WGS) entry which is preliminary data.</text>
</comment>
<dbReference type="GO" id="GO:1903457">
    <property type="term" value="P:lactate catabolic process"/>
    <property type="evidence" value="ECO:0007669"/>
    <property type="project" value="TreeGrafter"/>
</dbReference>
<keyword evidence="7" id="KW-0408">Iron</keyword>
<dbReference type="GO" id="GO:0008720">
    <property type="term" value="F:D-lactate dehydrogenase (NAD+) activity"/>
    <property type="evidence" value="ECO:0007669"/>
    <property type="project" value="TreeGrafter"/>
</dbReference>
<comment type="cofactor">
    <cofactor evidence="1">
        <name>FAD</name>
        <dbReference type="ChEBI" id="CHEBI:57692"/>
    </cofactor>
</comment>
<evidence type="ECO:0000259" key="14">
    <source>
        <dbReference type="PROSITE" id="PS51387"/>
    </source>
</evidence>
<comment type="catalytic activity">
    <reaction evidence="10">
        <text>(R)-2-hydroxyglutarate + A = 2-oxoglutarate + AH2</text>
        <dbReference type="Rhea" id="RHEA:38295"/>
        <dbReference type="ChEBI" id="CHEBI:13193"/>
        <dbReference type="ChEBI" id="CHEBI:15801"/>
        <dbReference type="ChEBI" id="CHEBI:16810"/>
        <dbReference type="ChEBI" id="CHEBI:17499"/>
        <dbReference type="EC" id="1.1.99.39"/>
    </reaction>
    <physiologicalReaction direction="left-to-right" evidence="10">
        <dbReference type="Rhea" id="RHEA:38296"/>
    </physiologicalReaction>
</comment>
<evidence type="ECO:0000256" key="6">
    <source>
        <dbReference type="ARBA" id="ARBA00023002"/>
    </source>
</evidence>
<keyword evidence="6" id="KW-0560">Oxidoreductase</keyword>
<keyword evidence="3" id="KW-0285">Flavoprotein</keyword>
<dbReference type="FunFam" id="3.30.70.2740:FF:000003">
    <property type="entry name" value="Oxidoreductase, FAD-binding, putative"/>
    <property type="match status" value="1"/>
</dbReference>
<evidence type="ECO:0000256" key="11">
    <source>
        <dbReference type="ARBA" id="ARBA00060924"/>
    </source>
</evidence>
<dbReference type="Proteomes" id="UP000253769">
    <property type="component" value="Unassembled WGS sequence"/>
</dbReference>
<dbReference type="GO" id="GO:0051539">
    <property type="term" value="F:4 iron, 4 sulfur cluster binding"/>
    <property type="evidence" value="ECO:0007669"/>
    <property type="project" value="UniProtKB-KW"/>
</dbReference>
<evidence type="ECO:0000259" key="13">
    <source>
        <dbReference type="PROSITE" id="PS51379"/>
    </source>
</evidence>
<dbReference type="PROSITE" id="PS51379">
    <property type="entry name" value="4FE4S_FER_2"/>
    <property type="match status" value="1"/>
</dbReference>
<evidence type="ECO:0000256" key="1">
    <source>
        <dbReference type="ARBA" id="ARBA00001974"/>
    </source>
</evidence>
<dbReference type="PROSITE" id="PS51387">
    <property type="entry name" value="FAD_PCMH"/>
    <property type="match status" value="1"/>
</dbReference>
<sequence length="1023" mass="114222">MIPRLADANPVQSRYLKFIETLKQQGFAGDLNPDYANRVVLATDNSIYQLLPQGVLYPRSTDDLVLITRLADQPEFDDIVLSPRGGGTGTNGQSLTDGLIVDLSKYMNQILEINADERWVRVQTGVVKDQLNAALKPFGLFFAPELSTSNRATIGGMINTDASGQGSCLYGKTRDHVLALETVLLDGQRWRSAPIDQAELEQIQQRDDRIGELHRLADTIQRDNAALIEQRFPKLNRCLTGYDLAHLRTREGQFDLNSVLCGSEGTLGFITEARLNVLPIPQCAALINLKYDSFNDALRDAQDLMKAQPTSIETIDSKVLNLAMGDIVWDTVRDYFPATEGRTIQGINLVEYTADDPAQLEANVKQLTDQLDAEAGQAGKSFGYTVVYGQTEINKIWAMRKKAVGLLGNAKGSARPIPFVEDTAVPPENLADFILEFRALLDGLGLEYGMFGHVDAGVLHVRPAIDMKDKVQEALIREVTDQVVELTTKYKGLLWGEHGKGVRSEYAPELFGPELYRCLQQLKAAFDPRNQLNPGKICTPLDSGAELYRVDGVPTRGQQDRQIPVAVREQYDSAMNCNGNGACYNYDPNDAMCPSWKGTRQRIHSPKGRASLVREWLRLLSNHGSNALTEKRKLQLALPLRDLPAKIHNSWKKRRGEYDYSHEVYDAMQGCLACKSCVSQCPIKVNVPEFRSEFLALYHGRYLRPAKDYMVGTLEYLIPWLAKWPTPYNWAMTNPTMAKLMRNYLGMVDSPSICTHSLKQGLEARDIPWASADTLRHLSESRRANSVILVQDAFTSYFETQLVLDCAELLKRLGFEVFIAPFSPNGKPLHVHGFLNQFERTARASAERLQKLAEFGVPLIGIDPSMTLSYRQEYAKALPDMALPQVQLIQEWLAGKTEQLKPIASAGKRFQLMAHCTERTNAPSSVAQWQQIFKALGLELSHQNLGCCGMAGTYGHEADNLETSQAIYSQSWGPVVEQYSPADANDEPEITLVATGYSCRSQVKRMDQQQIAHPMQALLQAMR</sequence>
<dbReference type="Pfam" id="PF02913">
    <property type="entry name" value="FAD-oxidase_C"/>
    <property type="match status" value="1"/>
</dbReference>
<evidence type="ECO:0000256" key="9">
    <source>
        <dbReference type="ARBA" id="ARBA00039003"/>
    </source>
</evidence>
<dbReference type="GO" id="GO:0046872">
    <property type="term" value="F:metal ion binding"/>
    <property type="evidence" value="ECO:0007669"/>
    <property type="project" value="UniProtKB-KW"/>
</dbReference>
<reference evidence="15 16" key="1">
    <citation type="submission" date="2018-07" db="EMBL/GenBank/DDBJ databases">
        <title>Motiliproteus coralliicola sp. nov., a bacterium isolated from Coral.</title>
        <authorList>
            <person name="Wang G."/>
        </authorList>
    </citation>
    <scope>NUCLEOTIDE SEQUENCE [LARGE SCALE GENOMIC DNA]</scope>
    <source>
        <strain evidence="15 16">C34</strain>
    </source>
</reference>
<keyword evidence="5" id="KW-0274">FAD</keyword>
<dbReference type="GO" id="GO:0071949">
    <property type="term" value="F:FAD binding"/>
    <property type="evidence" value="ECO:0007669"/>
    <property type="project" value="InterPro"/>
</dbReference>
<dbReference type="EC" id="1.1.99.39" evidence="9"/>